<evidence type="ECO:0000256" key="6">
    <source>
        <dbReference type="ARBA" id="ARBA00023136"/>
    </source>
</evidence>
<dbReference type="PANTHER" id="PTHR30193">
    <property type="entry name" value="ABC TRANSPORTER PERMEASE PROTEIN"/>
    <property type="match status" value="1"/>
</dbReference>
<feature type="transmembrane region" description="Helical" evidence="7">
    <location>
        <begin position="220"/>
        <end position="242"/>
    </location>
</feature>
<keyword evidence="11" id="KW-1185">Reference proteome</keyword>
<keyword evidence="2 7" id="KW-0813">Transport</keyword>
<gene>
    <name evidence="10" type="ORF">EV209_0891</name>
</gene>
<keyword evidence="3" id="KW-1003">Cell membrane</keyword>
<dbReference type="GO" id="GO:0055085">
    <property type="term" value="P:transmembrane transport"/>
    <property type="evidence" value="ECO:0007669"/>
    <property type="project" value="InterPro"/>
</dbReference>
<keyword evidence="4 7" id="KW-0812">Transmembrane</keyword>
<dbReference type="Proteomes" id="UP000292927">
    <property type="component" value="Unassembled WGS sequence"/>
</dbReference>
<comment type="subcellular location">
    <subcellularLocation>
        <location evidence="1 7">Cell membrane</location>
        <topology evidence="1 7">Multi-pass membrane protein</topology>
    </subcellularLocation>
</comment>
<feature type="region of interest" description="Disordered" evidence="8">
    <location>
        <begin position="1"/>
        <end position="20"/>
    </location>
</feature>
<evidence type="ECO:0000259" key="9">
    <source>
        <dbReference type="PROSITE" id="PS50928"/>
    </source>
</evidence>
<feature type="compositionally biased region" description="Basic residues" evidence="8">
    <location>
        <begin position="11"/>
        <end position="20"/>
    </location>
</feature>
<feature type="transmembrane region" description="Helical" evidence="7">
    <location>
        <begin position="280"/>
        <end position="302"/>
    </location>
</feature>
<comment type="caution">
    <text evidence="10">The sequence shown here is derived from an EMBL/GenBank/DDBJ whole genome shotgun (WGS) entry which is preliminary data.</text>
</comment>
<feature type="transmembrane region" description="Helical" evidence="7">
    <location>
        <begin position="92"/>
        <end position="113"/>
    </location>
</feature>
<dbReference type="InterPro" id="IPR051393">
    <property type="entry name" value="ABC_transporter_permease"/>
</dbReference>
<feature type="transmembrane region" description="Helical" evidence="7">
    <location>
        <begin position="125"/>
        <end position="145"/>
    </location>
</feature>
<protein>
    <submittedName>
        <fullName evidence="10">Carbohydrate ABC transporter membrane protein 1 (CUT1 family)</fullName>
    </submittedName>
</protein>
<evidence type="ECO:0000256" key="1">
    <source>
        <dbReference type="ARBA" id="ARBA00004651"/>
    </source>
</evidence>
<dbReference type="PANTHER" id="PTHR30193:SF37">
    <property type="entry name" value="INNER MEMBRANE ABC TRANSPORTER PERMEASE PROTEIN YCJO"/>
    <property type="match status" value="1"/>
</dbReference>
<evidence type="ECO:0000256" key="2">
    <source>
        <dbReference type="ARBA" id="ARBA00022448"/>
    </source>
</evidence>
<dbReference type="EMBL" id="SGXF01000001">
    <property type="protein sequence ID" value="RZT02766.1"/>
    <property type="molecule type" value="Genomic_DNA"/>
</dbReference>
<dbReference type="InterPro" id="IPR000515">
    <property type="entry name" value="MetI-like"/>
</dbReference>
<reference evidence="10 11" key="1">
    <citation type="submission" date="2019-02" db="EMBL/GenBank/DDBJ databases">
        <title>Genomic Encyclopedia of Type Strains, Phase IV (KMG-IV): sequencing the most valuable type-strain genomes for metagenomic binning, comparative biology and taxonomic classification.</title>
        <authorList>
            <person name="Goeker M."/>
        </authorList>
    </citation>
    <scope>NUCLEOTIDE SEQUENCE [LARGE SCALE GENOMIC DNA]</scope>
    <source>
        <strain evidence="10 11">DSM 29486</strain>
    </source>
</reference>
<keyword evidence="6 7" id="KW-0472">Membrane</keyword>
<evidence type="ECO:0000256" key="5">
    <source>
        <dbReference type="ARBA" id="ARBA00022989"/>
    </source>
</evidence>
<sequence>MSEANATALQPKKKKNPSSGSYKRKKALVAYSFILPNFLGFLILTFVPIVFSVALSFCQWDSSNPIQFVGLENFVYMFTKDSSFTISLLNTLYYTVVTVPITLILSLLLAILMNCKIKGRVIFRSILFFPYVASLVAIAAVWMALFNPTMGPVNEILRAIGIANPPKWAASTTWAMPTIIGLTVWKGIGYYMVVYLAALQGVPGELYEAAKIDGANSVKRFFNVTWPTVTPTTFFVLMMLIVSTFKSYDIMFITTQGGPGEATKVLAYHIYNSAFVSYRYGYASALSVILLIIVIIVTLIQFRVEKRFTSYL</sequence>
<organism evidence="10 11">
    <name type="scientific">Cuneatibacter caecimuris</name>
    <dbReference type="NCBI Taxonomy" id="1796618"/>
    <lineage>
        <taxon>Bacteria</taxon>
        <taxon>Bacillati</taxon>
        <taxon>Bacillota</taxon>
        <taxon>Clostridia</taxon>
        <taxon>Lachnospirales</taxon>
        <taxon>Lachnospiraceae</taxon>
        <taxon>Cuneatibacter</taxon>
    </lineage>
</organism>
<feature type="domain" description="ABC transmembrane type-1" evidence="9">
    <location>
        <begin position="88"/>
        <end position="301"/>
    </location>
</feature>
<dbReference type="PROSITE" id="PS50928">
    <property type="entry name" value="ABC_TM1"/>
    <property type="match status" value="1"/>
</dbReference>
<dbReference type="OrthoDB" id="42615at2"/>
<evidence type="ECO:0000256" key="8">
    <source>
        <dbReference type="SAM" id="MobiDB-lite"/>
    </source>
</evidence>
<evidence type="ECO:0000313" key="11">
    <source>
        <dbReference type="Proteomes" id="UP000292927"/>
    </source>
</evidence>
<name>A0A4Q7PR10_9FIRM</name>
<dbReference type="Gene3D" id="1.10.3720.10">
    <property type="entry name" value="MetI-like"/>
    <property type="match status" value="1"/>
</dbReference>
<dbReference type="CDD" id="cd06261">
    <property type="entry name" value="TM_PBP2"/>
    <property type="match status" value="1"/>
</dbReference>
<feature type="transmembrane region" description="Helical" evidence="7">
    <location>
        <begin position="28"/>
        <end position="55"/>
    </location>
</feature>
<dbReference type="AlphaFoldDB" id="A0A4Q7PR10"/>
<evidence type="ECO:0000256" key="7">
    <source>
        <dbReference type="RuleBase" id="RU363032"/>
    </source>
</evidence>
<dbReference type="RefSeq" id="WP_130433428.1">
    <property type="nucleotide sequence ID" value="NZ_SGXF01000001.1"/>
</dbReference>
<dbReference type="SUPFAM" id="SSF161098">
    <property type="entry name" value="MetI-like"/>
    <property type="match status" value="1"/>
</dbReference>
<dbReference type="InterPro" id="IPR035906">
    <property type="entry name" value="MetI-like_sf"/>
</dbReference>
<proteinExistence type="inferred from homology"/>
<accession>A0A4Q7PR10</accession>
<dbReference type="Pfam" id="PF00528">
    <property type="entry name" value="BPD_transp_1"/>
    <property type="match status" value="1"/>
</dbReference>
<evidence type="ECO:0000313" key="10">
    <source>
        <dbReference type="EMBL" id="RZT02766.1"/>
    </source>
</evidence>
<comment type="similarity">
    <text evidence="7">Belongs to the binding-protein-dependent transport system permease family.</text>
</comment>
<feature type="transmembrane region" description="Helical" evidence="7">
    <location>
        <begin position="174"/>
        <end position="199"/>
    </location>
</feature>
<keyword evidence="5 7" id="KW-1133">Transmembrane helix</keyword>
<dbReference type="GO" id="GO:0005886">
    <property type="term" value="C:plasma membrane"/>
    <property type="evidence" value="ECO:0007669"/>
    <property type="project" value="UniProtKB-SubCell"/>
</dbReference>
<evidence type="ECO:0000256" key="4">
    <source>
        <dbReference type="ARBA" id="ARBA00022692"/>
    </source>
</evidence>
<evidence type="ECO:0000256" key="3">
    <source>
        <dbReference type="ARBA" id="ARBA00022475"/>
    </source>
</evidence>